<evidence type="ECO:0000256" key="1">
    <source>
        <dbReference type="SAM" id="Phobius"/>
    </source>
</evidence>
<feature type="transmembrane region" description="Helical" evidence="1">
    <location>
        <begin position="105"/>
        <end position="131"/>
    </location>
</feature>
<feature type="transmembrane region" description="Helical" evidence="1">
    <location>
        <begin position="59"/>
        <end position="82"/>
    </location>
</feature>
<evidence type="ECO:0008006" key="4">
    <source>
        <dbReference type="Google" id="ProtNLM"/>
    </source>
</evidence>
<feature type="transmembrane region" description="Helical" evidence="1">
    <location>
        <begin position="20"/>
        <end position="47"/>
    </location>
</feature>
<dbReference type="EMBL" id="JADMCD010000022">
    <property type="protein sequence ID" value="MBF8643749.1"/>
    <property type="molecule type" value="Genomic_DNA"/>
</dbReference>
<evidence type="ECO:0000313" key="3">
    <source>
        <dbReference type="Proteomes" id="UP000626180"/>
    </source>
</evidence>
<accession>A0ABS0FTT8</accession>
<proteinExistence type="predicted"/>
<sequence>MTEPDANREDPEAPAARWHSLWLLTLGPAIWTMHFLASYITAAIWCARFAGRTGSLETARWLIGGYTVLALVGICLVSWFGYRQHKLGQATLPHDADTAGDRHRFLGFSTLLLCGLSFVATVYIALTVVFIGTCE</sequence>
<gene>
    <name evidence="2" type="ORF">IRZ65_24155</name>
</gene>
<keyword evidence="1" id="KW-0812">Transmembrane</keyword>
<dbReference type="Proteomes" id="UP000626180">
    <property type="component" value="Unassembled WGS sequence"/>
</dbReference>
<comment type="caution">
    <text evidence="2">The sequence shown here is derived from an EMBL/GenBank/DDBJ whole genome shotgun (WGS) entry which is preliminary data.</text>
</comment>
<protein>
    <recommendedName>
        <fullName evidence="4">DUF202 domain-containing protein</fullName>
    </recommendedName>
</protein>
<name>A0ABS0FTT8_PSELU</name>
<organism evidence="2 3">
    <name type="scientific">Pseudomonas luteola</name>
    <dbReference type="NCBI Taxonomy" id="47886"/>
    <lineage>
        <taxon>Bacteria</taxon>
        <taxon>Pseudomonadati</taxon>
        <taxon>Pseudomonadota</taxon>
        <taxon>Gammaproteobacteria</taxon>
        <taxon>Pseudomonadales</taxon>
        <taxon>Pseudomonadaceae</taxon>
        <taxon>Pseudomonas</taxon>
    </lineage>
</organism>
<dbReference type="RefSeq" id="WP_196122396.1">
    <property type="nucleotide sequence ID" value="NZ_JADMCD010000022.1"/>
</dbReference>
<reference evidence="2 3" key="1">
    <citation type="submission" date="2020-10" db="EMBL/GenBank/DDBJ databases">
        <title>Genome sequences of Pseudomonas isolates.</title>
        <authorList>
            <person name="Wessels L."/>
            <person name="Reich F."/>
            <person name="Hammerl J."/>
        </authorList>
    </citation>
    <scope>NUCLEOTIDE SEQUENCE [LARGE SCALE GENOMIC DNA]</scope>
    <source>
        <strain evidence="2 3">20-MO00624-0</strain>
    </source>
</reference>
<keyword evidence="1" id="KW-1133">Transmembrane helix</keyword>
<evidence type="ECO:0000313" key="2">
    <source>
        <dbReference type="EMBL" id="MBF8643749.1"/>
    </source>
</evidence>
<keyword evidence="1" id="KW-0472">Membrane</keyword>
<keyword evidence="3" id="KW-1185">Reference proteome</keyword>